<dbReference type="EMBL" id="GGEC01076777">
    <property type="protein sequence ID" value="MBX57261.1"/>
    <property type="molecule type" value="Transcribed_RNA"/>
</dbReference>
<name>A0A2P2PRD3_RHIMU</name>
<organism evidence="1">
    <name type="scientific">Rhizophora mucronata</name>
    <name type="common">Asiatic mangrove</name>
    <dbReference type="NCBI Taxonomy" id="61149"/>
    <lineage>
        <taxon>Eukaryota</taxon>
        <taxon>Viridiplantae</taxon>
        <taxon>Streptophyta</taxon>
        <taxon>Embryophyta</taxon>
        <taxon>Tracheophyta</taxon>
        <taxon>Spermatophyta</taxon>
        <taxon>Magnoliopsida</taxon>
        <taxon>eudicotyledons</taxon>
        <taxon>Gunneridae</taxon>
        <taxon>Pentapetalae</taxon>
        <taxon>rosids</taxon>
        <taxon>fabids</taxon>
        <taxon>Malpighiales</taxon>
        <taxon>Rhizophoraceae</taxon>
        <taxon>Rhizophora</taxon>
    </lineage>
</organism>
<accession>A0A2P2PRD3</accession>
<proteinExistence type="predicted"/>
<protein>
    <submittedName>
        <fullName evidence="1">Uncharacterized protein</fullName>
    </submittedName>
</protein>
<dbReference type="AlphaFoldDB" id="A0A2P2PRD3"/>
<reference evidence="1" key="1">
    <citation type="submission" date="2018-02" db="EMBL/GenBank/DDBJ databases">
        <title>Rhizophora mucronata_Transcriptome.</title>
        <authorList>
            <person name="Meera S.P."/>
            <person name="Sreeshan A."/>
            <person name="Augustine A."/>
        </authorList>
    </citation>
    <scope>NUCLEOTIDE SEQUENCE</scope>
    <source>
        <tissue evidence="1">Leaf</tissue>
    </source>
</reference>
<sequence>MSVEKSHVIIFHILTVHKVRIVFGVLH</sequence>
<evidence type="ECO:0000313" key="1">
    <source>
        <dbReference type="EMBL" id="MBX57261.1"/>
    </source>
</evidence>